<reference evidence="2" key="1">
    <citation type="journal article" date="2019" name="Int. J. Syst. Evol. Microbiol.">
        <title>The Global Catalogue of Microorganisms (GCM) 10K type strain sequencing project: providing services to taxonomists for standard genome sequencing and annotation.</title>
        <authorList>
            <consortium name="The Broad Institute Genomics Platform"/>
            <consortium name="The Broad Institute Genome Sequencing Center for Infectious Disease"/>
            <person name="Wu L."/>
            <person name="Ma J."/>
        </authorList>
    </citation>
    <scope>NUCLEOTIDE SEQUENCE [LARGE SCALE GENOMIC DNA]</scope>
    <source>
        <strain evidence="2">CCUG 55250</strain>
    </source>
</reference>
<proteinExistence type="predicted"/>
<evidence type="ECO:0000313" key="1">
    <source>
        <dbReference type="EMBL" id="MFC5408465.1"/>
    </source>
</evidence>
<protein>
    <submittedName>
        <fullName evidence="1">Uncharacterized protein</fullName>
    </submittedName>
</protein>
<organism evidence="1 2">
    <name type="scientific">Larkinella bovis</name>
    <dbReference type="NCBI Taxonomy" id="683041"/>
    <lineage>
        <taxon>Bacteria</taxon>
        <taxon>Pseudomonadati</taxon>
        <taxon>Bacteroidota</taxon>
        <taxon>Cytophagia</taxon>
        <taxon>Cytophagales</taxon>
        <taxon>Spirosomataceae</taxon>
        <taxon>Larkinella</taxon>
    </lineage>
</organism>
<dbReference type="EMBL" id="JBHSMA010000001">
    <property type="protein sequence ID" value="MFC5408465.1"/>
    <property type="molecule type" value="Genomic_DNA"/>
</dbReference>
<evidence type="ECO:0000313" key="2">
    <source>
        <dbReference type="Proteomes" id="UP001596106"/>
    </source>
</evidence>
<comment type="caution">
    <text evidence="1">The sequence shown here is derived from an EMBL/GenBank/DDBJ whole genome shotgun (WGS) entry which is preliminary data.</text>
</comment>
<accession>A0ABW0I7I8</accession>
<dbReference type="RefSeq" id="WP_379841363.1">
    <property type="nucleotide sequence ID" value="NZ_JBHSMA010000001.1"/>
</dbReference>
<name>A0ABW0I7I8_9BACT</name>
<gene>
    <name evidence="1" type="ORF">ACFPMF_04040</name>
</gene>
<dbReference type="Proteomes" id="UP001596106">
    <property type="component" value="Unassembled WGS sequence"/>
</dbReference>
<sequence length="111" mass="13013">MNTNLPSQTVIETRWLTMVNQIQHQHDDLLDLIEKLEQIPSSNPQTVYKLTRLQQHVLDTLTFLLAESNVDGEPVAPSKFWERLQKKHHHSQVLVQLKQQIDQELIDLRLS</sequence>
<keyword evidence="2" id="KW-1185">Reference proteome</keyword>